<sequence>MMNHSKAQPRAGSTVPFSWERKPGVSKVTHQDQCPTEGDMPAPSRSSSKKGLKREDPFLAAYKECTKSINGNGKSPKNGVNLYSGFGKITMPDFSCRRSCSVRDGNLVRISRLPCEREREK</sequence>
<evidence type="ECO:0000313" key="2">
    <source>
        <dbReference type="EMBL" id="KAG6648839.1"/>
    </source>
</evidence>
<dbReference type="AlphaFoldDB" id="A0A8T1PWB3"/>
<protein>
    <submittedName>
        <fullName evidence="2">Uncharacterized protein</fullName>
    </submittedName>
</protein>
<accession>A0A8T1PWB3</accession>
<dbReference type="PANTHER" id="PTHR33696:SF3">
    <property type="entry name" value="FLZ-TYPE DOMAIN-CONTAINING PROTEIN"/>
    <property type="match status" value="1"/>
</dbReference>
<organism evidence="2 3">
    <name type="scientific">Carya illinoinensis</name>
    <name type="common">Pecan</name>
    <dbReference type="NCBI Taxonomy" id="32201"/>
    <lineage>
        <taxon>Eukaryota</taxon>
        <taxon>Viridiplantae</taxon>
        <taxon>Streptophyta</taxon>
        <taxon>Embryophyta</taxon>
        <taxon>Tracheophyta</taxon>
        <taxon>Spermatophyta</taxon>
        <taxon>Magnoliopsida</taxon>
        <taxon>eudicotyledons</taxon>
        <taxon>Gunneridae</taxon>
        <taxon>Pentapetalae</taxon>
        <taxon>rosids</taxon>
        <taxon>fabids</taxon>
        <taxon>Fagales</taxon>
        <taxon>Juglandaceae</taxon>
        <taxon>Carya</taxon>
    </lineage>
</organism>
<dbReference type="Proteomes" id="UP000811609">
    <property type="component" value="Chromosome 7"/>
</dbReference>
<name>A0A8T1PWB3_CARIL</name>
<feature type="region of interest" description="Disordered" evidence="1">
    <location>
        <begin position="1"/>
        <end position="53"/>
    </location>
</feature>
<evidence type="ECO:0000313" key="3">
    <source>
        <dbReference type="Proteomes" id="UP000811609"/>
    </source>
</evidence>
<dbReference type="EMBL" id="CM031815">
    <property type="protein sequence ID" value="KAG6648839.1"/>
    <property type="molecule type" value="Genomic_DNA"/>
</dbReference>
<reference evidence="2" key="1">
    <citation type="submission" date="2020-12" db="EMBL/GenBank/DDBJ databases">
        <title>WGS assembly of Carya illinoinensis cv. Pawnee.</title>
        <authorList>
            <person name="Platts A."/>
            <person name="Shu S."/>
            <person name="Wright S."/>
            <person name="Barry K."/>
            <person name="Edger P."/>
            <person name="Pires J.C."/>
            <person name="Schmutz J."/>
        </authorList>
    </citation>
    <scope>NUCLEOTIDE SEQUENCE</scope>
    <source>
        <tissue evidence="2">Leaf</tissue>
    </source>
</reference>
<evidence type="ECO:0000256" key="1">
    <source>
        <dbReference type="SAM" id="MobiDB-lite"/>
    </source>
</evidence>
<comment type="caution">
    <text evidence="2">The sequence shown here is derived from an EMBL/GenBank/DDBJ whole genome shotgun (WGS) entry which is preliminary data.</text>
</comment>
<proteinExistence type="predicted"/>
<dbReference type="PANTHER" id="PTHR33696">
    <property type="entry name" value="T22J18.15-RELATED"/>
    <property type="match status" value="1"/>
</dbReference>
<keyword evidence="3" id="KW-1185">Reference proteome</keyword>
<gene>
    <name evidence="2" type="ORF">CIPAW_07G172100</name>
</gene>